<keyword evidence="4" id="KW-0418">Kinase</keyword>
<evidence type="ECO:0000256" key="4">
    <source>
        <dbReference type="ARBA" id="ARBA00022777"/>
    </source>
</evidence>
<dbReference type="SMART" id="SM00219">
    <property type="entry name" value="TyrKc"/>
    <property type="match status" value="1"/>
</dbReference>
<dbReference type="InterPro" id="IPR000719">
    <property type="entry name" value="Prot_kinase_dom"/>
</dbReference>
<dbReference type="PROSITE" id="PS50011">
    <property type="entry name" value="PROTEIN_KINASE_DOM"/>
    <property type="match status" value="1"/>
</dbReference>
<evidence type="ECO:0000313" key="7">
    <source>
        <dbReference type="EMBL" id="PHT75272.1"/>
    </source>
</evidence>
<comment type="caution">
    <text evidence="7">The sequence shown here is derived from an EMBL/GenBank/DDBJ whole genome shotgun (WGS) entry which is preliminary data.</text>
</comment>
<keyword evidence="5" id="KW-0067">ATP-binding</keyword>
<name>A0A2G2YZT6_CAPAN</name>
<feature type="domain" description="Protein kinase" evidence="6">
    <location>
        <begin position="103"/>
        <end position="366"/>
    </location>
</feature>
<dbReference type="InterPro" id="IPR052101">
    <property type="entry name" value="Plant_StressResp_Kinase"/>
</dbReference>
<gene>
    <name evidence="7" type="ORF">T459_18794</name>
</gene>
<dbReference type="Gene3D" id="1.10.510.10">
    <property type="entry name" value="Transferase(Phosphotransferase) domain 1"/>
    <property type="match status" value="1"/>
</dbReference>
<dbReference type="GO" id="GO:0005524">
    <property type="term" value="F:ATP binding"/>
    <property type="evidence" value="ECO:0007669"/>
    <property type="project" value="UniProtKB-KW"/>
</dbReference>
<accession>A0A2G2YZT6</accession>
<dbReference type="PANTHER" id="PTHR47983:SF22">
    <property type="entry name" value="PROLINE-RICH RECEPTOR-LIKE PROTEIN KINASE PERK2"/>
    <property type="match status" value="1"/>
</dbReference>
<protein>
    <recommendedName>
        <fullName evidence="6">Protein kinase domain-containing protein</fullName>
    </recommendedName>
</protein>
<evidence type="ECO:0000259" key="6">
    <source>
        <dbReference type="PROSITE" id="PS50011"/>
    </source>
</evidence>
<dbReference type="Proteomes" id="UP000222542">
    <property type="component" value="Unassembled WGS sequence"/>
</dbReference>
<dbReference type="Pfam" id="PF07714">
    <property type="entry name" value="PK_Tyr_Ser-Thr"/>
    <property type="match status" value="1"/>
</dbReference>
<dbReference type="Gene3D" id="3.30.200.20">
    <property type="entry name" value="Phosphorylase Kinase, domain 1"/>
    <property type="match status" value="1"/>
</dbReference>
<dbReference type="EMBL" id="AYRZ02000007">
    <property type="protein sequence ID" value="PHT75272.1"/>
    <property type="molecule type" value="Genomic_DNA"/>
</dbReference>
<dbReference type="OMA" id="WDYLLPM"/>
<evidence type="ECO:0000256" key="5">
    <source>
        <dbReference type="ARBA" id="ARBA00022840"/>
    </source>
</evidence>
<evidence type="ECO:0000313" key="8">
    <source>
        <dbReference type="Proteomes" id="UP000222542"/>
    </source>
</evidence>
<dbReference type="SUPFAM" id="SSF56112">
    <property type="entry name" value="Protein kinase-like (PK-like)"/>
    <property type="match status" value="1"/>
</dbReference>
<evidence type="ECO:0000256" key="2">
    <source>
        <dbReference type="ARBA" id="ARBA00022679"/>
    </source>
</evidence>
<evidence type="ECO:0000256" key="1">
    <source>
        <dbReference type="ARBA" id="ARBA00022553"/>
    </source>
</evidence>
<keyword evidence="8" id="KW-1185">Reference proteome</keyword>
<reference evidence="7 8" key="2">
    <citation type="journal article" date="2017" name="Genome Biol.">
        <title>New reference genome sequences of hot pepper reveal the massive evolution of plant disease-resistance genes by retroduplication.</title>
        <authorList>
            <person name="Kim S."/>
            <person name="Park J."/>
            <person name="Yeom S.I."/>
            <person name="Kim Y.M."/>
            <person name="Seo E."/>
            <person name="Kim K.T."/>
            <person name="Kim M.S."/>
            <person name="Lee J.M."/>
            <person name="Cheong K."/>
            <person name="Shin H.S."/>
            <person name="Kim S.B."/>
            <person name="Han K."/>
            <person name="Lee J."/>
            <person name="Park M."/>
            <person name="Lee H.A."/>
            <person name="Lee H.Y."/>
            <person name="Lee Y."/>
            <person name="Oh S."/>
            <person name="Lee J.H."/>
            <person name="Choi E."/>
            <person name="Choi E."/>
            <person name="Lee S.E."/>
            <person name="Jeon J."/>
            <person name="Kim H."/>
            <person name="Choi G."/>
            <person name="Song H."/>
            <person name="Lee J."/>
            <person name="Lee S.C."/>
            <person name="Kwon J.K."/>
            <person name="Lee H.Y."/>
            <person name="Koo N."/>
            <person name="Hong Y."/>
            <person name="Kim R.W."/>
            <person name="Kang W.H."/>
            <person name="Huh J.H."/>
            <person name="Kang B.C."/>
            <person name="Yang T.J."/>
            <person name="Lee Y.H."/>
            <person name="Bennetzen J.L."/>
            <person name="Choi D."/>
        </authorList>
    </citation>
    <scope>NUCLEOTIDE SEQUENCE [LARGE SCALE GENOMIC DNA]</scope>
    <source>
        <strain evidence="8">cv. CM334</strain>
    </source>
</reference>
<sequence length="387" mass="44997">MDPFYASVREMRASMVSVEVIRRNFAEWDVSPYQYQKSNMDESENWCHPFWTANHANGFRKSFTETCKRYESFDFSIEPVVDGKVKHCSCSELDIITNFEDSLIQKTLTGRLFRGTIVEGSVSRPAIVKTWDYLLPMELENGPRLYKFCDEIELLTNERANKHPNLVKFYKCCFDRRLAVVYDAEFTRVLSDVLLDDDFGWDKRIKVAIQLADLLSWLHKNGIAVGSVTIECIMIDDEVNIKVFDFGYVSNHVNEDTTISALVRVGQEAPEIFSTRTMKSDVYIFGLLLLQLIANKEVICDGPDFLEQRAIKEAKRGKKYLVRECFKEVDHSTAFEITLLAFRCLHIDRPDWRPKMDYVLNALTDLRDRARGEIQNRDEIESQRARI</sequence>
<keyword evidence="2" id="KW-0808">Transferase</keyword>
<keyword evidence="1" id="KW-0597">Phosphoprotein</keyword>
<evidence type="ECO:0000256" key="3">
    <source>
        <dbReference type="ARBA" id="ARBA00022741"/>
    </source>
</evidence>
<dbReference type="GO" id="GO:0004713">
    <property type="term" value="F:protein tyrosine kinase activity"/>
    <property type="evidence" value="ECO:0007669"/>
    <property type="project" value="InterPro"/>
</dbReference>
<proteinExistence type="predicted"/>
<organism evidence="7 8">
    <name type="scientific">Capsicum annuum</name>
    <name type="common">Capsicum pepper</name>
    <dbReference type="NCBI Taxonomy" id="4072"/>
    <lineage>
        <taxon>Eukaryota</taxon>
        <taxon>Viridiplantae</taxon>
        <taxon>Streptophyta</taxon>
        <taxon>Embryophyta</taxon>
        <taxon>Tracheophyta</taxon>
        <taxon>Spermatophyta</taxon>
        <taxon>Magnoliopsida</taxon>
        <taxon>eudicotyledons</taxon>
        <taxon>Gunneridae</taxon>
        <taxon>Pentapetalae</taxon>
        <taxon>asterids</taxon>
        <taxon>lamiids</taxon>
        <taxon>Solanales</taxon>
        <taxon>Solanaceae</taxon>
        <taxon>Solanoideae</taxon>
        <taxon>Capsiceae</taxon>
        <taxon>Capsicum</taxon>
    </lineage>
</organism>
<keyword evidence="3" id="KW-0547">Nucleotide-binding</keyword>
<dbReference type="InterPro" id="IPR020635">
    <property type="entry name" value="Tyr_kinase_cat_dom"/>
</dbReference>
<dbReference type="InterPro" id="IPR011009">
    <property type="entry name" value="Kinase-like_dom_sf"/>
</dbReference>
<dbReference type="InterPro" id="IPR001245">
    <property type="entry name" value="Ser-Thr/Tyr_kinase_cat_dom"/>
</dbReference>
<dbReference type="AlphaFoldDB" id="A0A2G2YZT6"/>
<dbReference type="Gramene" id="PHT75272">
    <property type="protein sequence ID" value="PHT75272"/>
    <property type="gene ID" value="T459_18794"/>
</dbReference>
<reference evidence="7 8" key="1">
    <citation type="journal article" date="2014" name="Nat. Genet.">
        <title>Genome sequence of the hot pepper provides insights into the evolution of pungency in Capsicum species.</title>
        <authorList>
            <person name="Kim S."/>
            <person name="Park M."/>
            <person name="Yeom S.I."/>
            <person name="Kim Y.M."/>
            <person name="Lee J.M."/>
            <person name="Lee H.A."/>
            <person name="Seo E."/>
            <person name="Choi J."/>
            <person name="Cheong K."/>
            <person name="Kim K.T."/>
            <person name="Jung K."/>
            <person name="Lee G.W."/>
            <person name="Oh S.K."/>
            <person name="Bae C."/>
            <person name="Kim S.B."/>
            <person name="Lee H.Y."/>
            <person name="Kim S.Y."/>
            <person name="Kim M.S."/>
            <person name="Kang B.C."/>
            <person name="Jo Y.D."/>
            <person name="Yang H.B."/>
            <person name="Jeong H.J."/>
            <person name="Kang W.H."/>
            <person name="Kwon J.K."/>
            <person name="Shin C."/>
            <person name="Lim J.Y."/>
            <person name="Park J.H."/>
            <person name="Huh J.H."/>
            <person name="Kim J.S."/>
            <person name="Kim B.D."/>
            <person name="Cohen O."/>
            <person name="Paran I."/>
            <person name="Suh M.C."/>
            <person name="Lee S.B."/>
            <person name="Kim Y.K."/>
            <person name="Shin Y."/>
            <person name="Noh S.J."/>
            <person name="Park J."/>
            <person name="Seo Y.S."/>
            <person name="Kwon S.Y."/>
            <person name="Kim H.A."/>
            <person name="Park J.M."/>
            <person name="Kim H.J."/>
            <person name="Choi S.B."/>
            <person name="Bosland P.W."/>
            <person name="Reeves G."/>
            <person name="Jo S.H."/>
            <person name="Lee B.W."/>
            <person name="Cho H.T."/>
            <person name="Choi H.S."/>
            <person name="Lee M.S."/>
            <person name="Yu Y."/>
            <person name="Do Choi Y."/>
            <person name="Park B.S."/>
            <person name="van Deynze A."/>
            <person name="Ashrafi H."/>
            <person name="Hill T."/>
            <person name="Kim W.T."/>
            <person name="Pai H.S."/>
            <person name="Ahn H.K."/>
            <person name="Yeam I."/>
            <person name="Giovannoni J.J."/>
            <person name="Rose J.K."/>
            <person name="Sorensen I."/>
            <person name="Lee S.J."/>
            <person name="Kim R.W."/>
            <person name="Choi I.Y."/>
            <person name="Choi B.S."/>
            <person name="Lim J.S."/>
            <person name="Lee Y.H."/>
            <person name="Choi D."/>
        </authorList>
    </citation>
    <scope>NUCLEOTIDE SEQUENCE [LARGE SCALE GENOMIC DNA]</scope>
    <source>
        <strain evidence="8">cv. CM334</strain>
    </source>
</reference>
<dbReference type="PANTHER" id="PTHR47983">
    <property type="entry name" value="PTO-INTERACTING PROTEIN 1-LIKE"/>
    <property type="match status" value="1"/>
</dbReference>